<dbReference type="Gene3D" id="1.25.40.10">
    <property type="entry name" value="Tetratricopeptide repeat domain"/>
    <property type="match status" value="2"/>
</dbReference>
<sequence>MNRHARLIKLGLDTNAIHATKLVNDYSLCHAHQVFDQVSQRDTTLWTALISAYARSEPSRCSQAIRLFSIMAREQGLDTRPNHYTVTTVARAVASAPEHLYMGKALHGYVIKSGMMSRNVVVETAFMDMYAKCVANIQDLIFGLQIHGYAIVSGFDSNCLNSIAHMYFCCGQVNQAEKLFSVVEGDIASKMIKIRGYVYNQRYCEVLKQFCLDENPAEIFNWDHTIILPILTACTKLSLLRVGKQVHSIFITLFGSCFRSKFSEDDKVILGSAFIDMYSKCNIIDDAQKVFDYWMPERRVSHWNALISGRCGLVDEGLHYFELMKTKYNLMPREDHFTCLMDMLGRVGKLDEAWHLLEEIEDAELGERFPSGTILAALLGNCYVHGNVDIGKRVAKKMLQCGKQVSTTHITLSNVYSSAGLWNEAFGVRMNWKKDSDENSEPGLSRICTRPQEKQSKAICSFSNIFSFSLSYISSRLLSAHATIFTVGDSSGWDFNMGNWTDGKHFKASDVLGLWNEAFGVRMNWKKDSDENTEPGLSRICTRPQFEAARATIFTVGDFSGWDFNMGNWTDGKHFKANDVLGEDKAI</sequence>
<dbReference type="InterPro" id="IPR011990">
    <property type="entry name" value="TPR-like_helical_dom_sf"/>
</dbReference>
<dbReference type="InterPro" id="IPR002885">
    <property type="entry name" value="PPR_rpt"/>
</dbReference>
<dbReference type="InterPro" id="IPR046960">
    <property type="entry name" value="PPR_At4g14850-like_plant"/>
</dbReference>
<dbReference type="Proteomes" id="UP000834106">
    <property type="component" value="Chromosome 14"/>
</dbReference>
<dbReference type="EMBL" id="OU503049">
    <property type="protein sequence ID" value="CAI9776626.1"/>
    <property type="molecule type" value="Genomic_DNA"/>
</dbReference>
<gene>
    <name evidence="2" type="ORF">FPE_LOCUS24056</name>
</gene>
<evidence type="ECO:0000313" key="3">
    <source>
        <dbReference type="Proteomes" id="UP000834106"/>
    </source>
</evidence>
<protein>
    <recommendedName>
        <fullName evidence="4">Pentatricopeptide repeat-containing protein</fullName>
    </recommendedName>
</protein>
<keyword evidence="1" id="KW-0677">Repeat</keyword>
<accession>A0AAD1ZVL3</accession>
<reference evidence="2" key="1">
    <citation type="submission" date="2023-05" db="EMBL/GenBank/DDBJ databases">
        <authorList>
            <person name="Huff M."/>
        </authorList>
    </citation>
    <scope>NUCLEOTIDE SEQUENCE</scope>
</reference>
<dbReference type="GO" id="GO:0009451">
    <property type="term" value="P:RNA modification"/>
    <property type="evidence" value="ECO:0007669"/>
    <property type="project" value="InterPro"/>
</dbReference>
<proteinExistence type="predicted"/>
<evidence type="ECO:0000256" key="1">
    <source>
        <dbReference type="ARBA" id="ARBA00022737"/>
    </source>
</evidence>
<name>A0AAD1ZVL3_9LAMI</name>
<dbReference type="GO" id="GO:0003723">
    <property type="term" value="F:RNA binding"/>
    <property type="evidence" value="ECO:0007669"/>
    <property type="project" value="InterPro"/>
</dbReference>
<dbReference type="PANTHER" id="PTHR47926:SF347">
    <property type="entry name" value="PENTATRICOPEPTIDE REPEAT-CONTAINING PROTEIN"/>
    <property type="match status" value="1"/>
</dbReference>
<dbReference type="PANTHER" id="PTHR47926">
    <property type="entry name" value="PENTATRICOPEPTIDE REPEAT-CONTAINING PROTEIN"/>
    <property type="match status" value="1"/>
</dbReference>
<dbReference type="Pfam" id="PF01535">
    <property type="entry name" value="PPR"/>
    <property type="match status" value="2"/>
</dbReference>
<organism evidence="2 3">
    <name type="scientific">Fraxinus pennsylvanica</name>
    <dbReference type="NCBI Taxonomy" id="56036"/>
    <lineage>
        <taxon>Eukaryota</taxon>
        <taxon>Viridiplantae</taxon>
        <taxon>Streptophyta</taxon>
        <taxon>Embryophyta</taxon>
        <taxon>Tracheophyta</taxon>
        <taxon>Spermatophyta</taxon>
        <taxon>Magnoliopsida</taxon>
        <taxon>eudicotyledons</taxon>
        <taxon>Gunneridae</taxon>
        <taxon>Pentapetalae</taxon>
        <taxon>asterids</taxon>
        <taxon>lamiids</taxon>
        <taxon>Lamiales</taxon>
        <taxon>Oleaceae</taxon>
        <taxon>Oleeae</taxon>
        <taxon>Fraxinus</taxon>
    </lineage>
</organism>
<keyword evidence="3" id="KW-1185">Reference proteome</keyword>
<evidence type="ECO:0000313" key="2">
    <source>
        <dbReference type="EMBL" id="CAI9776626.1"/>
    </source>
</evidence>
<dbReference type="NCBIfam" id="TIGR00756">
    <property type="entry name" value="PPR"/>
    <property type="match status" value="1"/>
</dbReference>
<evidence type="ECO:0008006" key="4">
    <source>
        <dbReference type="Google" id="ProtNLM"/>
    </source>
</evidence>
<dbReference type="AlphaFoldDB" id="A0AAD1ZVL3"/>